<dbReference type="CDD" id="cd04179">
    <property type="entry name" value="DPM_DPG-synthase_like"/>
    <property type="match status" value="1"/>
</dbReference>
<evidence type="ECO:0000313" key="10">
    <source>
        <dbReference type="Proteomes" id="UP000179069"/>
    </source>
</evidence>
<keyword evidence="4" id="KW-0812">Transmembrane</keyword>
<dbReference type="Pfam" id="PF00535">
    <property type="entry name" value="Glycos_transf_2"/>
    <property type="match status" value="1"/>
</dbReference>
<evidence type="ECO:0000256" key="1">
    <source>
        <dbReference type="ARBA" id="ARBA00022475"/>
    </source>
</evidence>
<reference evidence="9 10" key="1">
    <citation type="journal article" date="2016" name="Nat. Commun.">
        <title>Thousands of microbial genomes shed light on interconnected biogeochemical processes in an aquifer system.</title>
        <authorList>
            <person name="Anantharaman K."/>
            <person name="Brown C.T."/>
            <person name="Hug L.A."/>
            <person name="Sharon I."/>
            <person name="Castelle C.J."/>
            <person name="Probst A.J."/>
            <person name="Thomas B.C."/>
            <person name="Singh A."/>
            <person name="Wilkins M.J."/>
            <person name="Karaoz U."/>
            <person name="Brodie E.L."/>
            <person name="Williams K.H."/>
            <person name="Hubbard S.S."/>
            <person name="Banfield J.F."/>
        </authorList>
    </citation>
    <scope>NUCLEOTIDE SEQUENCE [LARGE SCALE GENOMIC DNA]</scope>
</reference>
<evidence type="ECO:0000259" key="8">
    <source>
        <dbReference type="Pfam" id="PF00535"/>
    </source>
</evidence>
<evidence type="ECO:0000256" key="3">
    <source>
        <dbReference type="ARBA" id="ARBA00022679"/>
    </source>
</evidence>
<dbReference type="GO" id="GO:0009103">
    <property type="term" value="P:lipopolysaccharide biosynthetic process"/>
    <property type="evidence" value="ECO:0007669"/>
    <property type="project" value="UniProtKB-KW"/>
</dbReference>
<proteinExistence type="predicted"/>
<keyword evidence="7" id="KW-0472">Membrane</keyword>
<evidence type="ECO:0000256" key="6">
    <source>
        <dbReference type="ARBA" id="ARBA00022989"/>
    </source>
</evidence>
<evidence type="ECO:0000256" key="4">
    <source>
        <dbReference type="ARBA" id="ARBA00022692"/>
    </source>
</evidence>
<sequence length="287" mass="32672">MQNIDKTIQKLPSLSVFFPAYNEEGNIEAVLNQALSVLPQVANKFEVIVVDDGSTDATLHFARKTAERYNAKNGESSGDADPLVRVIHQENKGYGGAVKRGLAEARFEWVFFSDADRQFDLSELKNFIQHTQTNDLVIGYRKNRAEGWKRRMLAVALKIWNKIFLGFPLRIKDIDCAFKLIHRRVLDEVLPLLSDGAMVSTELLFKAHRLGFAYRQIGVNHYERVEGSSTGSNPLVIAQAVIDTFSLRKKLTIEPTVVRLTNAFVHDIHDPWLGLRVFARWFRLQMS</sequence>
<accession>A0A1G1VL68</accession>
<evidence type="ECO:0000313" key="9">
    <source>
        <dbReference type="EMBL" id="OGY16115.1"/>
    </source>
</evidence>
<dbReference type="EMBL" id="MHCI01000019">
    <property type="protein sequence ID" value="OGY16115.1"/>
    <property type="molecule type" value="Genomic_DNA"/>
</dbReference>
<keyword evidence="6" id="KW-1133">Transmembrane helix</keyword>
<dbReference type="InterPro" id="IPR050256">
    <property type="entry name" value="Glycosyltransferase_2"/>
</dbReference>
<dbReference type="PANTHER" id="PTHR48090:SF3">
    <property type="entry name" value="UNDECAPRENYL-PHOSPHATE 4-DEOXY-4-FORMAMIDO-L-ARABINOSE TRANSFERASE"/>
    <property type="match status" value="1"/>
</dbReference>
<keyword evidence="1" id="KW-1003">Cell membrane</keyword>
<dbReference type="GO" id="GO:0099621">
    <property type="term" value="F:undecaprenyl-phosphate 4-deoxy-4-formamido-L-arabinose transferase activity"/>
    <property type="evidence" value="ECO:0007669"/>
    <property type="project" value="TreeGrafter"/>
</dbReference>
<keyword evidence="3" id="KW-0808">Transferase</keyword>
<protein>
    <recommendedName>
        <fullName evidence="8">Glycosyltransferase 2-like domain-containing protein</fullName>
    </recommendedName>
</protein>
<comment type="caution">
    <text evidence="9">The sequence shown here is derived from an EMBL/GenBank/DDBJ whole genome shotgun (WGS) entry which is preliminary data.</text>
</comment>
<dbReference type="GO" id="GO:0005886">
    <property type="term" value="C:plasma membrane"/>
    <property type="evidence" value="ECO:0007669"/>
    <property type="project" value="TreeGrafter"/>
</dbReference>
<dbReference type="PANTHER" id="PTHR48090">
    <property type="entry name" value="UNDECAPRENYL-PHOSPHATE 4-DEOXY-4-FORMAMIDO-L-ARABINOSE TRANSFERASE-RELATED"/>
    <property type="match status" value="1"/>
</dbReference>
<feature type="domain" description="Glycosyltransferase 2-like" evidence="8">
    <location>
        <begin position="15"/>
        <end position="189"/>
    </location>
</feature>
<organism evidence="9 10">
    <name type="scientific">Candidatus Chisholmbacteria bacterium RIFCSPHIGHO2_01_FULL_49_18</name>
    <dbReference type="NCBI Taxonomy" id="1797590"/>
    <lineage>
        <taxon>Bacteria</taxon>
        <taxon>Candidatus Chisholmiibacteriota</taxon>
    </lineage>
</organism>
<evidence type="ECO:0000256" key="2">
    <source>
        <dbReference type="ARBA" id="ARBA00022676"/>
    </source>
</evidence>
<dbReference type="InterPro" id="IPR029044">
    <property type="entry name" value="Nucleotide-diphossugar_trans"/>
</dbReference>
<dbReference type="InterPro" id="IPR001173">
    <property type="entry name" value="Glyco_trans_2-like"/>
</dbReference>
<dbReference type="Gene3D" id="3.90.550.10">
    <property type="entry name" value="Spore Coat Polysaccharide Biosynthesis Protein SpsA, Chain A"/>
    <property type="match status" value="1"/>
</dbReference>
<evidence type="ECO:0000256" key="5">
    <source>
        <dbReference type="ARBA" id="ARBA00022985"/>
    </source>
</evidence>
<dbReference type="Proteomes" id="UP000179069">
    <property type="component" value="Unassembled WGS sequence"/>
</dbReference>
<gene>
    <name evidence="9" type="ORF">A2785_00825</name>
</gene>
<dbReference type="AlphaFoldDB" id="A0A1G1VL68"/>
<keyword evidence="2" id="KW-0328">Glycosyltransferase</keyword>
<evidence type="ECO:0000256" key="7">
    <source>
        <dbReference type="ARBA" id="ARBA00023136"/>
    </source>
</evidence>
<dbReference type="SUPFAM" id="SSF53448">
    <property type="entry name" value="Nucleotide-diphospho-sugar transferases"/>
    <property type="match status" value="1"/>
</dbReference>
<name>A0A1G1VL68_9BACT</name>
<keyword evidence="5" id="KW-0448">Lipopolysaccharide biosynthesis</keyword>